<comment type="caution">
    <text evidence="2">The sequence shown here is derived from an EMBL/GenBank/DDBJ whole genome shotgun (WGS) entry which is preliminary data.</text>
</comment>
<dbReference type="Proteomes" id="UP001150238">
    <property type="component" value="Unassembled WGS sequence"/>
</dbReference>
<reference evidence="2" key="1">
    <citation type="submission" date="2022-08" db="EMBL/GenBank/DDBJ databases">
        <authorList>
            <consortium name="DOE Joint Genome Institute"/>
            <person name="Min B."/>
            <person name="Riley R."/>
            <person name="Sierra-Patev S."/>
            <person name="Naranjo-Ortiz M."/>
            <person name="Looney B."/>
            <person name="Konkel Z."/>
            <person name="Slot J.C."/>
            <person name="Sakamoto Y."/>
            <person name="Steenwyk J.L."/>
            <person name="Rokas A."/>
            <person name="Carro J."/>
            <person name="Camarero S."/>
            <person name="Ferreira P."/>
            <person name="Molpeceres G."/>
            <person name="Ruiz-Duenas F.J."/>
            <person name="Serrano A."/>
            <person name="Henrissat B."/>
            <person name="Drula E."/>
            <person name="Hughes K.W."/>
            <person name="Mata J.L."/>
            <person name="Ishikawa N.K."/>
            <person name="Vargas-Isla R."/>
            <person name="Ushijima S."/>
            <person name="Smith C.A."/>
            <person name="Ahrendt S."/>
            <person name="Andreopoulos W."/>
            <person name="He G."/>
            <person name="Labutti K."/>
            <person name="Lipzen A."/>
            <person name="Ng V."/>
            <person name="Sandor L."/>
            <person name="Barry K."/>
            <person name="Martinez A.T."/>
            <person name="Xiao Y."/>
            <person name="Gibbons J.G."/>
            <person name="Terashima K."/>
            <person name="Hibbett D.S."/>
            <person name="Grigoriev I.V."/>
        </authorList>
    </citation>
    <scope>NUCLEOTIDE SEQUENCE</scope>
    <source>
        <strain evidence="2">Sp2 HRB7682 ss15</strain>
    </source>
</reference>
<evidence type="ECO:0000256" key="1">
    <source>
        <dbReference type="SAM" id="MobiDB-lite"/>
    </source>
</evidence>
<feature type="compositionally biased region" description="Low complexity" evidence="1">
    <location>
        <begin position="376"/>
        <end position="392"/>
    </location>
</feature>
<name>A0A9W9DGA3_9AGAR</name>
<organism evidence="2 3">
    <name type="scientific">Lentinula lateritia</name>
    <dbReference type="NCBI Taxonomy" id="40482"/>
    <lineage>
        <taxon>Eukaryota</taxon>
        <taxon>Fungi</taxon>
        <taxon>Dikarya</taxon>
        <taxon>Basidiomycota</taxon>
        <taxon>Agaricomycotina</taxon>
        <taxon>Agaricomycetes</taxon>
        <taxon>Agaricomycetidae</taxon>
        <taxon>Agaricales</taxon>
        <taxon>Marasmiineae</taxon>
        <taxon>Omphalotaceae</taxon>
        <taxon>Lentinula</taxon>
    </lineage>
</organism>
<evidence type="ECO:0000313" key="3">
    <source>
        <dbReference type="Proteomes" id="UP001150238"/>
    </source>
</evidence>
<accession>A0A9W9DGA3</accession>
<dbReference type="AlphaFoldDB" id="A0A9W9DGA3"/>
<sequence>MIVTLRLLHDLSINMNQRSEASEYDPFPRKRYLRRQWKLFKPHLQRSDSLPDFSLIPNAHPLFTCKHCNFSNVLVDLCLWCPLASAEVEKDDLDIQFRRRRVSAPAFMLYWQPIRPRISNRTLRLTPSIATARTLHKSSDSSYPTNSEIKISVANDTSLSYSFGPPPPVEEYVNIDGLVLQRRDSIVASLGCGVVTATVRPEAQPTFVASSLITSREVDPNVSCFQPQSGATSGKAGVHVDQSSSSKHSAAKFIRANPHVDMSPKPPLRRKKSHLILHMSTPPSQSKNTLTVPPGRQRPHSQPAVSFSTASASQSVLLPITDLNHHMWAQPRTQADLHQLQLGHPNRPYYTALRKNMSPPSMPLHFASQSPQSAERPLSPSPSSRLSQTSSPAFQPPYPASFCDDSHEFSIAEFSQFSPLGATTSTPFRPFGVVPSSPSAHDFSPPSRRSSLALSGFRLPSIKGKFRRNSESAFSKSDEMKIRLALAKKVGGETGVEGDEGYVYRGGGMTNVKTHMRRLSRGFKDFVMINQRS</sequence>
<feature type="region of interest" description="Disordered" evidence="1">
    <location>
        <begin position="354"/>
        <end position="398"/>
    </location>
</feature>
<feature type="compositionally biased region" description="Polar residues" evidence="1">
    <location>
        <begin position="281"/>
        <end position="291"/>
    </location>
</feature>
<reference evidence="2" key="2">
    <citation type="journal article" date="2023" name="Proc. Natl. Acad. Sci. U.S.A.">
        <title>A global phylogenomic analysis of the shiitake genus Lentinula.</title>
        <authorList>
            <person name="Sierra-Patev S."/>
            <person name="Min B."/>
            <person name="Naranjo-Ortiz M."/>
            <person name="Looney B."/>
            <person name="Konkel Z."/>
            <person name="Slot J.C."/>
            <person name="Sakamoto Y."/>
            <person name="Steenwyk J.L."/>
            <person name="Rokas A."/>
            <person name="Carro J."/>
            <person name="Camarero S."/>
            <person name="Ferreira P."/>
            <person name="Molpeceres G."/>
            <person name="Ruiz-Duenas F.J."/>
            <person name="Serrano A."/>
            <person name="Henrissat B."/>
            <person name="Drula E."/>
            <person name="Hughes K.W."/>
            <person name="Mata J.L."/>
            <person name="Ishikawa N.K."/>
            <person name="Vargas-Isla R."/>
            <person name="Ushijima S."/>
            <person name="Smith C.A."/>
            <person name="Donoghue J."/>
            <person name="Ahrendt S."/>
            <person name="Andreopoulos W."/>
            <person name="He G."/>
            <person name="LaButti K."/>
            <person name="Lipzen A."/>
            <person name="Ng V."/>
            <person name="Riley R."/>
            <person name="Sandor L."/>
            <person name="Barry K."/>
            <person name="Martinez A.T."/>
            <person name="Xiao Y."/>
            <person name="Gibbons J.G."/>
            <person name="Terashima K."/>
            <person name="Grigoriev I.V."/>
            <person name="Hibbett D."/>
        </authorList>
    </citation>
    <scope>NUCLEOTIDE SEQUENCE</scope>
    <source>
        <strain evidence="2">Sp2 HRB7682 ss15</strain>
    </source>
</reference>
<evidence type="ECO:0000313" key="2">
    <source>
        <dbReference type="EMBL" id="KAJ4467667.1"/>
    </source>
</evidence>
<protein>
    <submittedName>
        <fullName evidence="2">Uncharacterized protein</fullName>
    </submittedName>
</protein>
<proteinExistence type="predicted"/>
<gene>
    <name evidence="2" type="ORF">C8J55DRAFT_225348</name>
</gene>
<feature type="region of interest" description="Disordered" evidence="1">
    <location>
        <begin position="228"/>
        <end position="303"/>
    </location>
</feature>
<dbReference type="EMBL" id="JANVFS010000040">
    <property type="protein sequence ID" value="KAJ4467667.1"/>
    <property type="molecule type" value="Genomic_DNA"/>
</dbReference>